<dbReference type="SUPFAM" id="SSF52954">
    <property type="entry name" value="Class II aaRS ABD-related"/>
    <property type="match status" value="1"/>
</dbReference>
<accession>A0A382BT56</accession>
<reference evidence="3" key="1">
    <citation type="submission" date="2018-05" db="EMBL/GenBank/DDBJ databases">
        <authorList>
            <person name="Lanie J.A."/>
            <person name="Ng W.-L."/>
            <person name="Kazmierczak K.M."/>
            <person name="Andrzejewski T.M."/>
            <person name="Davidsen T.M."/>
            <person name="Wayne K.J."/>
            <person name="Tettelin H."/>
            <person name="Glass J.I."/>
            <person name="Rusch D."/>
            <person name="Podicherti R."/>
            <person name="Tsui H.-C.T."/>
            <person name="Winkler M.E."/>
        </authorList>
    </citation>
    <scope>NUCLEOTIDE SEQUENCE</scope>
</reference>
<dbReference type="FunFam" id="3.40.50.800:FF:000001">
    <property type="entry name" value="Threonine--tRNA ligase"/>
    <property type="match status" value="1"/>
</dbReference>
<evidence type="ECO:0000259" key="2">
    <source>
        <dbReference type="Pfam" id="PF03129"/>
    </source>
</evidence>
<dbReference type="PANTHER" id="PTHR11451:SF44">
    <property type="entry name" value="THREONINE--TRNA LIGASE, CHLOROPLASTIC_MITOCHONDRIAL 2"/>
    <property type="match status" value="1"/>
</dbReference>
<gene>
    <name evidence="3" type="ORF">METZ01_LOCUS169860</name>
</gene>
<dbReference type="AlphaFoldDB" id="A0A382BT56"/>
<dbReference type="Pfam" id="PF03129">
    <property type="entry name" value="HGTP_anticodon"/>
    <property type="match status" value="1"/>
</dbReference>
<dbReference type="EMBL" id="UINC01031252">
    <property type="protein sequence ID" value="SVB17006.1"/>
    <property type="molecule type" value="Genomic_DNA"/>
</dbReference>
<feature type="non-terminal residue" evidence="3">
    <location>
        <position position="1"/>
    </location>
</feature>
<dbReference type="InterPro" id="IPR036621">
    <property type="entry name" value="Anticodon-bd_dom_sf"/>
</dbReference>
<sequence>LLGSFERMFGLLIEHYSGAFPVWLAPIQVKVISFNDDIVKYTKKIVKMLESRGLRVEGDFRSETVQRKVRDAEKQKVPYIIVIGQKEKDKGTLAVRPRGSKPKFGIKMVDFVKQINSEIKERTI</sequence>
<dbReference type="Gene3D" id="3.40.50.800">
    <property type="entry name" value="Anticodon-binding domain"/>
    <property type="match status" value="1"/>
</dbReference>
<dbReference type="GO" id="GO:0004829">
    <property type="term" value="F:threonine-tRNA ligase activity"/>
    <property type="evidence" value="ECO:0007669"/>
    <property type="project" value="TreeGrafter"/>
</dbReference>
<evidence type="ECO:0000256" key="1">
    <source>
        <dbReference type="ARBA" id="ARBA00022917"/>
    </source>
</evidence>
<organism evidence="3">
    <name type="scientific">marine metagenome</name>
    <dbReference type="NCBI Taxonomy" id="408172"/>
    <lineage>
        <taxon>unclassified sequences</taxon>
        <taxon>metagenomes</taxon>
        <taxon>ecological metagenomes</taxon>
    </lineage>
</organism>
<protein>
    <recommendedName>
        <fullName evidence="2">Anticodon-binding domain-containing protein</fullName>
    </recommendedName>
</protein>
<dbReference type="InterPro" id="IPR004154">
    <property type="entry name" value="Anticodon-bd"/>
</dbReference>
<proteinExistence type="predicted"/>
<dbReference type="InterPro" id="IPR047246">
    <property type="entry name" value="ThrRS_anticodon"/>
</dbReference>
<dbReference type="CDD" id="cd00860">
    <property type="entry name" value="ThrRS_anticodon"/>
    <property type="match status" value="1"/>
</dbReference>
<dbReference type="GO" id="GO:0006435">
    <property type="term" value="P:threonyl-tRNA aminoacylation"/>
    <property type="evidence" value="ECO:0007669"/>
    <property type="project" value="TreeGrafter"/>
</dbReference>
<feature type="domain" description="Anticodon-binding" evidence="2">
    <location>
        <begin position="28"/>
        <end position="116"/>
    </location>
</feature>
<name>A0A382BT56_9ZZZZ</name>
<dbReference type="PANTHER" id="PTHR11451">
    <property type="entry name" value="THREONINE-TRNA LIGASE"/>
    <property type="match status" value="1"/>
</dbReference>
<evidence type="ECO:0000313" key="3">
    <source>
        <dbReference type="EMBL" id="SVB17006.1"/>
    </source>
</evidence>
<keyword evidence="1" id="KW-0648">Protein biosynthesis</keyword>